<dbReference type="InterPro" id="IPR014044">
    <property type="entry name" value="CAP_dom"/>
</dbReference>
<protein>
    <submittedName>
        <fullName evidence="4">Right-handed parallel beta-helix repeat-containing protein</fullName>
    </submittedName>
</protein>
<dbReference type="SUPFAM" id="SSF55797">
    <property type="entry name" value="PR-1-like"/>
    <property type="match status" value="1"/>
</dbReference>
<dbReference type="Proteomes" id="UP000823842">
    <property type="component" value="Unassembled WGS sequence"/>
</dbReference>
<dbReference type="InterPro" id="IPR006626">
    <property type="entry name" value="PbH1"/>
</dbReference>
<dbReference type="InterPro" id="IPR039448">
    <property type="entry name" value="Beta_helix"/>
</dbReference>
<dbReference type="SUPFAM" id="SSF49265">
    <property type="entry name" value="Fibronectin type III"/>
    <property type="match status" value="1"/>
</dbReference>
<proteinExistence type="predicted"/>
<dbReference type="Pfam" id="PF00188">
    <property type="entry name" value="CAP"/>
    <property type="match status" value="1"/>
</dbReference>
<accession>A0A9D2LUE2</accession>
<evidence type="ECO:0000259" key="2">
    <source>
        <dbReference type="Pfam" id="PF00188"/>
    </source>
</evidence>
<dbReference type="Pfam" id="PF13229">
    <property type="entry name" value="Beta_helix"/>
    <property type="match status" value="1"/>
</dbReference>
<dbReference type="EMBL" id="DWYZ01000249">
    <property type="protein sequence ID" value="HJB29751.1"/>
    <property type="molecule type" value="Genomic_DNA"/>
</dbReference>
<dbReference type="Gene3D" id="2.60.40.10">
    <property type="entry name" value="Immunoglobulins"/>
    <property type="match status" value="2"/>
</dbReference>
<dbReference type="InterPro" id="IPR012334">
    <property type="entry name" value="Pectin_lyas_fold"/>
</dbReference>
<comment type="caution">
    <text evidence="4">The sequence shown here is derived from an EMBL/GenBank/DDBJ whole genome shotgun (WGS) entry which is preliminary data.</text>
</comment>
<evidence type="ECO:0000259" key="3">
    <source>
        <dbReference type="Pfam" id="PF13229"/>
    </source>
</evidence>
<dbReference type="InterPro" id="IPR035940">
    <property type="entry name" value="CAP_sf"/>
</dbReference>
<feature type="chain" id="PRO_5039710270" evidence="1">
    <location>
        <begin position="24"/>
        <end position="750"/>
    </location>
</feature>
<dbReference type="NCBIfam" id="TIGR03804">
    <property type="entry name" value="para_beta_helix"/>
    <property type="match status" value="1"/>
</dbReference>
<reference evidence="4" key="2">
    <citation type="submission" date="2021-04" db="EMBL/GenBank/DDBJ databases">
        <authorList>
            <person name="Gilroy R."/>
        </authorList>
    </citation>
    <scope>NUCLEOTIDE SEQUENCE</scope>
    <source>
        <strain evidence="4">ChiSjej1B19-5720</strain>
    </source>
</reference>
<sequence>MKKLMVMALACMLAISQPASVIAADFTDGGVSSVREDGMLLSESQKFLELLNGERAKLGRTPVQLDEKAMEFAIARASEDMGAEGKTADQDVFWRECTAGSLSGKAEDFIRLWKSSPAEWALLTDEKYTRLGFAIYRHESEKDLFYGYAELGTAQTGNDVKKGFPETDSLYVSDLETAAYTGQYGAAAKAAEAAKPAAPKLTGKVTKYQYADLTWQKTANAKGYEIYGYNSGKKTFGKIATVDGNTLKYEKKIGYGRDGRFKIRAYNTDSNGNKVYGPYSNIVTVQTAAQTPKISSVKASGSKALTVAWNKVSAADGYQVYRYIQKDGKYTLVKTINSGSTTSLKNTGLVNGKIYYYKIKSFRVLDNGKKLYSAFSAPVGCKVGSSVSGPSSGASGSNATGAVIPAYDQVVTKNVDPANFDRTFKQALLEAEENASSAVQYKIVIPPGNYQAGRLYKIPSNTHVYAVGATINATGTRVGMWYTDPAKPSENIIMEGGTWTTLDQPSSVDGTVVRLVGIENMVIKDMVIKTKRTGHIIEAADMNGFTVEGCTFSGNDKDVNASKNVQPKEALQLDVATKEAIPGYNHPQSMLNGKGCHNVVITGNTFTNCGRGVGSHSGTGNGAEKQPYTNIKVTDNTIKNVLGEGIFAQDWRNCTITGNKISNTKQTGIYLLDAYNIKADNNRISNISKYTGKRKATYDPNGVYGVGMLIRRSQKFSVSGNTLTKVYSPGIIQELNCKNMTVKNNKISTR</sequence>
<gene>
    <name evidence="4" type="ORF">IAA06_13310</name>
</gene>
<dbReference type="SUPFAM" id="SSF51126">
    <property type="entry name" value="Pectin lyase-like"/>
    <property type="match status" value="1"/>
</dbReference>
<dbReference type="InterPro" id="IPR011050">
    <property type="entry name" value="Pectin_lyase_fold/virulence"/>
</dbReference>
<dbReference type="Gene3D" id="2.160.20.10">
    <property type="entry name" value="Single-stranded right-handed beta-helix, Pectin lyase-like"/>
    <property type="match status" value="1"/>
</dbReference>
<reference evidence="4" key="1">
    <citation type="journal article" date="2021" name="PeerJ">
        <title>Extensive microbial diversity within the chicken gut microbiome revealed by metagenomics and culture.</title>
        <authorList>
            <person name="Gilroy R."/>
            <person name="Ravi A."/>
            <person name="Getino M."/>
            <person name="Pursley I."/>
            <person name="Horton D.L."/>
            <person name="Alikhan N.F."/>
            <person name="Baker D."/>
            <person name="Gharbi K."/>
            <person name="Hall N."/>
            <person name="Watson M."/>
            <person name="Adriaenssens E.M."/>
            <person name="Foster-Nyarko E."/>
            <person name="Jarju S."/>
            <person name="Secka A."/>
            <person name="Antonio M."/>
            <person name="Oren A."/>
            <person name="Chaudhuri R.R."/>
            <person name="La Ragione R."/>
            <person name="Hildebrand F."/>
            <person name="Pallen M.J."/>
        </authorList>
    </citation>
    <scope>NUCLEOTIDE SEQUENCE</scope>
    <source>
        <strain evidence="4">ChiSjej1B19-5720</strain>
    </source>
</reference>
<feature type="domain" description="SCP" evidence="2">
    <location>
        <begin position="48"/>
        <end position="143"/>
    </location>
</feature>
<keyword evidence="1" id="KW-0732">Signal</keyword>
<organism evidence="4 5">
    <name type="scientific">Candidatus Blautia faecavium</name>
    <dbReference type="NCBI Taxonomy" id="2838487"/>
    <lineage>
        <taxon>Bacteria</taxon>
        <taxon>Bacillati</taxon>
        <taxon>Bacillota</taxon>
        <taxon>Clostridia</taxon>
        <taxon>Lachnospirales</taxon>
        <taxon>Lachnospiraceae</taxon>
        <taxon>Blautia</taxon>
    </lineage>
</organism>
<dbReference type="InterPro" id="IPR036116">
    <property type="entry name" value="FN3_sf"/>
</dbReference>
<name>A0A9D2LUE2_9FIRM</name>
<dbReference type="Gene3D" id="3.40.33.10">
    <property type="entry name" value="CAP"/>
    <property type="match status" value="1"/>
</dbReference>
<feature type="domain" description="Right handed beta helix" evidence="3">
    <location>
        <begin position="630"/>
        <end position="748"/>
    </location>
</feature>
<evidence type="ECO:0000256" key="1">
    <source>
        <dbReference type="SAM" id="SignalP"/>
    </source>
</evidence>
<evidence type="ECO:0000313" key="4">
    <source>
        <dbReference type="EMBL" id="HJB29751.1"/>
    </source>
</evidence>
<evidence type="ECO:0000313" key="5">
    <source>
        <dbReference type="Proteomes" id="UP000823842"/>
    </source>
</evidence>
<dbReference type="SMART" id="SM00710">
    <property type="entry name" value="PbH1"/>
    <property type="match status" value="4"/>
</dbReference>
<dbReference type="AlphaFoldDB" id="A0A9D2LUE2"/>
<dbReference type="InterPro" id="IPR022441">
    <property type="entry name" value="Para_beta_helix_rpt-2"/>
</dbReference>
<feature type="signal peptide" evidence="1">
    <location>
        <begin position="1"/>
        <end position="23"/>
    </location>
</feature>
<dbReference type="InterPro" id="IPR013783">
    <property type="entry name" value="Ig-like_fold"/>
</dbReference>